<reference evidence="2" key="2">
    <citation type="submission" date="2023-05" db="EMBL/GenBank/DDBJ databases">
        <authorList>
            <consortium name="Lawrence Berkeley National Laboratory"/>
            <person name="Steindorff A."/>
            <person name="Hensen N."/>
            <person name="Bonometti L."/>
            <person name="Westerberg I."/>
            <person name="Brannstrom I.O."/>
            <person name="Guillou S."/>
            <person name="Cros-Aarteil S."/>
            <person name="Calhoun S."/>
            <person name="Haridas S."/>
            <person name="Kuo A."/>
            <person name="Mondo S."/>
            <person name="Pangilinan J."/>
            <person name="Riley R."/>
            <person name="Labutti K."/>
            <person name="Andreopoulos B."/>
            <person name="Lipzen A."/>
            <person name="Chen C."/>
            <person name="Yanf M."/>
            <person name="Daum C."/>
            <person name="Ng V."/>
            <person name="Clum A."/>
            <person name="Ohm R."/>
            <person name="Martin F."/>
            <person name="Silar P."/>
            <person name="Natvig D."/>
            <person name="Lalanne C."/>
            <person name="Gautier V."/>
            <person name="Ament-Velasquez S.L."/>
            <person name="Kruys A."/>
            <person name="Hutchinson M.I."/>
            <person name="Powell A.J."/>
            <person name="Barry K."/>
            <person name="Miller A.N."/>
            <person name="Grigoriev I.V."/>
            <person name="Debuchy R."/>
            <person name="Gladieux P."/>
            <person name="Thoren M.H."/>
            <person name="Johannesson H."/>
        </authorList>
    </citation>
    <scope>NUCLEOTIDE SEQUENCE</scope>
    <source>
        <strain evidence="2">CBS 757.83</strain>
    </source>
</reference>
<feature type="region of interest" description="Disordered" evidence="1">
    <location>
        <begin position="47"/>
        <end position="71"/>
    </location>
</feature>
<feature type="compositionally biased region" description="Polar residues" evidence="1">
    <location>
        <begin position="47"/>
        <end position="63"/>
    </location>
</feature>
<evidence type="ECO:0000256" key="1">
    <source>
        <dbReference type="SAM" id="MobiDB-lite"/>
    </source>
</evidence>
<evidence type="ECO:0000313" key="3">
    <source>
        <dbReference type="Proteomes" id="UP001305647"/>
    </source>
</evidence>
<evidence type="ECO:0000313" key="2">
    <source>
        <dbReference type="EMBL" id="KAK4104780.1"/>
    </source>
</evidence>
<keyword evidence="3" id="KW-1185">Reference proteome</keyword>
<dbReference type="EMBL" id="MU863626">
    <property type="protein sequence ID" value="KAK4104780.1"/>
    <property type="molecule type" value="Genomic_DNA"/>
</dbReference>
<proteinExistence type="predicted"/>
<protein>
    <submittedName>
        <fullName evidence="2">Uncharacterized protein</fullName>
    </submittedName>
</protein>
<dbReference type="AlphaFoldDB" id="A0AAN6QAL8"/>
<reference evidence="2" key="1">
    <citation type="journal article" date="2023" name="Mol. Phylogenet. Evol.">
        <title>Genome-scale phylogeny and comparative genomics of the fungal order Sordariales.</title>
        <authorList>
            <person name="Hensen N."/>
            <person name="Bonometti L."/>
            <person name="Westerberg I."/>
            <person name="Brannstrom I.O."/>
            <person name="Guillou S."/>
            <person name="Cros-Aarteil S."/>
            <person name="Calhoun S."/>
            <person name="Haridas S."/>
            <person name="Kuo A."/>
            <person name="Mondo S."/>
            <person name="Pangilinan J."/>
            <person name="Riley R."/>
            <person name="LaButti K."/>
            <person name="Andreopoulos B."/>
            <person name="Lipzen A."/>
            <person name="Chen C."/>
            <person name="Yan M."/>
            <person name="Daum C."/>
            <person name="Ng V."/>
            <person name="Clum A."/>
            <person name="Steindorff A."/>
            <person name="Ohm R.A."/>
            <person name="Martin F."/>
            <person name="Silar P."/>
            <person name="Natvig D.O."/>
            <person name="Lalanne C."/>
            <person name="Gautier V."/>
            <person name="Ament-Velasquez S.L."/>
            <person name="Kruys A."/>
            <person name="Hutchinson M.I."/>
            <person name="Powell A.J."/>
            <person name="Barry K."/>
            <person name="Miller A.N."/>
            <person name="Grigoriev I.V."/>
            <person name="Debuchy R."/>
            <person name="Gladieux P."/>
            <person name="Hiltunen Thoren M."/>
            <person name="Johannesson H."/>
        </authorList>
    </citation>
    <scope>NUCLEOTIDE SEQUENCE</scope>
    <source>
        <strain evidence="2">CBS 757.83</strain>
    </source>
</reference>
<comment type="caution">
    <text evidence="2">The sequence shown here is derived from an EMBL/GenBank/DDBJ whole genome shotgun (WGS) entry which is preliminary data.</text>
</comment>
<organism evidence="2 3">
    <name type="scientific">Parathielavia hyrcaniae</name>
    <dbReference type="NCBI Taxonomy" id="113614"/>
    <lineage>
        <taxon>Eukaryota</taxon>
        <taxon>Fungi</taxon>
        <taxon>Dikarya</taxon>
        <taxon>Ascomycota</taxon>
        <taxon>Pezizomycotina</taxon>
        <taxon>Sordariomycetes</taxon>
        <taxon>Sordariomycetidae</taxon>
        <taxon>Sordariales</taxon>
        <taxon>Chaetomiaceae</taxon>
        <taxon>Parathielavia</taxon>
    </lineage>
</organism>
<sequence>MTLPPHGSRLVRVKLRNVFPSLTDFATPTKKSVVPRTAEPLLWKAASTTPHRQHCTHQSVRHSASSRHLRP</sequence>
<name>A0AAN6QAL8_9PEZI</name>
<accession>A0AAN6QAL8</accession>
<dbReference type="Proteomes" id="UP001305647">
    <property type="component" value="Unassembled WGS sequence"/>
</dbReference>
<gene>
    <name evidence="2" type="ORF">N658DRAFT_492873</name>
</gene>